<protein>
    <submittedName>
        <fullName evidence="1">Uncharacterized protein</fullName>
    </submittedName>
</protein>
<gene>
    <name evidence="1" type="ORF">OC842_007543</name>
</gene>
<proteinExistence type="predicted"/>
<accession>A0AAN6G861</accession>
<name>A0AAN6G861_9BASI</name>
<evidence type="ECO:0000313" key="1">
    <source>
        <dbReference type="EMBL" id="KAK0519144.1"/>
    </source>
</evidence>
<dbReference type="AlphaFoldDB" id="A0AAN6G861"/>
<sequence length="160" mass="17243">MDTVIGALEKKAAEADFSQIWANKSSDKFECSSWGCSTDAVLGSVITSPDSVLRRREGAESLMWSQAASSIASGLTDGSIVWKAPNGTTFGVNIHVPLQIGPFGTAPYYQVQVNGGEWEGSHTSDPYLFPEDIGYKVRVSPQAHHSNLYLTITISDLSDD</sequence>
<dbReference type="Proteomes" id="UP001176521">
    <property type="component" value="Unassembled WGS sequence"/>
</dbReference>
<organism evidence="1 2">
    <name type="scientific">Tilletia horrida</name>
    <dbReference type="NCBI Taxonomy" id="155126"/>
    <lineage>
        <taxon>Eukaryota</taxon>
        <taxon>Fungi</taxon>
        <taxon>Dikarya</taxon>
        <taxon>Basidiomycota</taxon>
        <taxon>Ustilaginomycotina</taxon>
        <taxon>Exobasidiomycetes</taxon>
        <taxon>Tilletiales</taxon>
        <taxon>Tilletiaceae</taxon>
        <taxon>Tilletia</taxon>
    </lineage>
</organism>
<keyword evidence="2" id="KW-1185">Reference proteome</keyword>
<dbReference type="EMBL" id="JAPDMQ010001070">
    <property type="protein sequence ID" value="KAK0519144.1"/>
    <property type="molecule type" value="Genomic_DNA"/>
</dbReference>
<reference evidence="1" key="1">
    <citation type="journal article" date="2023" name="PhytoFront">
        <title>Draft Genome Resources of Seven Strains of Tilletia horrida, Causal Agent of Kernel Smut of Rice.</title>
        <authorList>
            <person name="Khanal S."/>
            <person name="Antony Babu S."/>
            <person name="Zhou X.G."/>
        </authorList>
    </citation>
    <scope>NUCLEOTIDE SEQUENCE</scope>
    <source>
        <strain evidence="1">TX3</strain>
    </source>
</reference>
<comment type="caution">
    <text evidence="1">The sequence shown here is derived from an EMBL/GenBank/DDBJ whole genome shotgun (WGS) entry which is preliminary data.</text>
</comment>
<evidence type="ECO:0000313" key="2">
    <source>
        <dbReference type="Proteomes" id="UP001176521"/>
    </source>
</evidence>